<dbReference type="Pfam" id="PF00271">
    <property type="entry name" value="Helicase_C"/>
    <property type="match status" value="1"/>
</dbReference>
<evidence type="ECO:0000313" key="14">
    <source>
        <dbReference type="Proteomes" id="UP000710432"/>
    </source>
</evidence>
<evidence type="ECO:0000256" key="4">
    <source>
        <dbReference type="ARBA" id="ARBA00022806"/>
    </source>
</evidence>
<evidence type="ECO:0000259" key="12">
    <source>
        <dbReference type="PROSITE" id="PS51194"/>
    </source>
</evidence>
<name>A0A8J6GQN5_MICOH</name>
<keyword evidence="5" id="KW-0067">ATP-binding</keyword>
<dbReference type="InterPro" id="IPR036388">
    <property type="entry name" value="WH-like_DNA-bd_sf"/>
</dbReference>
<dbReference type="PANTHER" id="PTHR47835">
    <property type="entry name" value="HFM1, ATP DEPENDENT DNA HELICASE HOMOLOG"/>
    <property type="match status" value="1"/>
</dbReference>
<feature type="non-terminal residue" evidence="13">
    <location>
        <position position="1"/>
    </location>
</feature>
<dbReference type="Proteomes" id="UP000710432">
    <property type="component" value="Unassembled WGS sequence"/>
</dbReference>
<keyword evidence="2" id="KW-0547">Nucleotide-binding</keyword>
<evidence type="ECO:0000256" key="7">
    <source>
        <dbReference type="ARBA" id="ARBA00023254"/>
    </source>
</evidence>
<dbReference type="InterPro" id="IPR014001">
    <property type="entry name" value="Helicase_ATP-bd"/>
</dbReference>
<dbReference type="InterPro" id="IPR001650">
    <property type="entry name" value="Helicase_C-like"/>
</dbReference>
<dbReference type="SMART" id="SM00487">
    <property type="entry name" value="DEXDc"/>
    <property type="match status" value="1"/>
</dbReference>
<dbReference type="GO" id="GO:0016787">
    <property type="term" value="F:hydrolase activity"/>
    <property type="evidence" value="ECO:0007669"/>
    <property type="project" value="UniProtKB-KW"/>
</dbReference>
<evidence type="ECO:0000256" key="10">
    <source>
        <dbReference type="ARBA" id="ARBA00048988"/>
    </source>
</evidence>
<evidence type="ECO:0000256" key="3">
    <source>
        <dbReference type="ARBA" id="ARBA00022801"/>
    </source>
</evidence>
<keyword evidence="6" id="KW-0413">Isomerase</keyword>
<dbReference type="InterPro" id="IPR004179">
    <property type="entry name" value="Sec63-dom"/>
</dbReference>
<evidence type="ECO:0000313" key="13">
    <source>
        <dbReference type="EMBL" id="KAH0515384.1"/>
    </source>
</evidence>
<comment type="caution">
    <text evidence="13">The sequence shown here is derived from an EMBL/GenBank/DDBJ whole genome shotgun (WGS) entry which is preliminary data.</text>
</comment>
<evidence type="ECO:0000256" key="1">
    <source>
        <dbReference type="ARBA" id="ARBA00010140"/>
    </source>
</evidence>
<dbReference type="GO" id="GO:0003676">
    <property type="term" value="F:nucleic acid binding"/>
    <property type="evidence" value="ECO:0007669"/>
    <property type="project" value="InterPro"/>
</dbReference>
<dbReference type="Pfam" id="PF00270">
    <property type="entry name" value="DEAD"/>
    <property type="match status" value="1"/>
</dbReference>
<keyword evidence="3" id="KW-0378">Hydrolase</keyword>
<dbReference type="InterPro" id="IPR027417">
    <property type="entry name" value="P-loop_NTPase"/>
</dbReference>
<dbReference type="SUPFAM" id="SSF52540">
    <property type="entry name" value="P-loop containing nucleoside triphosphate hydrolases"/>
    <property type="match status" value="2"/>
</dbReference>
<dbReference type="GO" id="GO:0005524">
    <property type="term" value="F:ATP binding"/>
    <property type="evidence" value="ECO:0007669"/>
    <property type="project" value="UniProtKB-KW"/>
</dbReference>
<evidence type="ECO:0000259" key="11">
    <source>
        <dbReference type="PROSITE" id="PS51192"/>
    </source>
</evidence>
<keyword evidence="7" id="KW-0469">Meiosis</keyword>
<keyword evidence="4 13" id="KW-0347">Helicase</keyword>
<dbReference type="EC" id="5.6.2.4" evidence="9"/>
<evidence type="ECO:0000256" key="5">
    <source>
        <dbReference type="ARBA" id="ARBA00022840"/>
    </source>
</evidence>
<dbReference type="EMBL" id="JAATJU010020887">
    <property type="protein sequence ID" value="KAH0515384.1"/>
    <property type="molecule type" value="Genomic_DNA"/>
</dbReference>
<dbReference type="Gene3D" id="1.10.10.10">
    <property type="entry name" value="Winged helix-like DNA-binding domain superfamily/Winged helix DNA-binding domain"/>
    <property type="match status" value="1"/>
</dbReference>
<dbReference type="InterPro" id="IPR011545">
    <property type="entry name" value="DEAD/DEAH_box_helicase_dom"/>
</dbReference>
<dbReference type="AlphaFoldDB" id="A0A8J6GQN5"/>
<comment type="catalytic activity">
    <reaction evidence="8">
        <text>Couples ATP hydrolysis with the unwinding of duplex DNA by translocating in the 3'-5' direction.</text>
        <dbReference type="EC" id="5.6.2.4"/>
    </reaction>
</comment>
<protein>
    <recommendedName>
        <fullName evidence="9">DNA 3'-5' helicase</fullName>
        <ecNumber evidence="9">5.6.2.4</ecNumber>
    </recommendedName>
</protein>
<feature type="domain" description="Helicase ATP-binding" evidence="11">
    <location>
        <begin position="94"/>
        <end position="255"/>
    </location>
</feature>
<dbReference type="CDD" id="cd18795">
    <property type="entry name" value="SF2_C_Ski2"/>
    <property type="match status" value="1"/>
</dbReference>
<dbReference type="PROSITE" id="PS51194">
    <property type="entry name" value="HELICASE_CTER"/>
    <property type="match status" value="1"/>
</dbReference>
<comment type="catalytic activity">
    <reaction evidence="10">
        <text>ATP + H2O = ADP + phosphate + H(+)</text>
        <dbReference type="Rhea" id="RHEA:13065"/>
        <dbReference type="ChEBI" id="CHEBI:15377"/>
        <dbReference type="ChEBI" id="CHEBI:15378"/>
        <dbReference type="ChEBI" id="CHEBI:30616"/>
        <dbReference type="ChEBI" id="CHEBI:43474"/>
        <dbReference type="ChEBI" id="CHEBI:456216"/>
        <dbReference type="EC" id="5.6.2.4"/>
    </reaction>
</comment>
<feature type="domain" description="Helicase C-terminal" evidence="12">
    <location>
        <begin position="293"/>
        <end position="497"/>
    </location>
</feature>
<dbReference type="PANTHER" id="PTHR47835:SF3">
    <property type="entry name" value="HELICASE FOR MEIOSIS 1"/>
    <property type="match status" value="1"/>
</dbReference>
<dbReference type="InterPro" id="IPR052247">
    <property type="entry name" value="Meiotic_Crossover_Helicase"/>
</dbReference>
<organism evidence="13 14">
    <name type="scientific">Microtus ochrogaster</name>
    <name type="common">Prairie vole</name>
    <dbReference type="NCBI Taxonomy" id="79684"/>
    <lineage>
        <taxon>Eukaryota</taxon>
        <taxon>Metazoa</taxon>
        <taxon>Chordata</taxon>
        <taxon>Craniata</taxon>
        <taxon>Vertebrata</taxon>
        <taxon>Euteleostomi</taxon>
        <taxon>Mammalia</taxon>
        <taxon>Eutheria</taxon>
        <taxon>Euarchontoglires</taxon>
        <taxon>Glires</taxon>
        <taxon>Rodentia</taxon>
        <taxon>Myomorpha</taxon>
        <taxon>Muroidea</taxon>
        <taxon>Cricetidae</taxon>
        <taxon>Arvicolinae</taxon>
        <taxon>Microtus</taxon>
    </lineage>
</organism>
<evidence type="ECO:0000256" key="2">
    <source>
        <dbReference type="ARBA" id="ARBA00022741"/>
    </source>
</evidence>
<evidence type="ECO:0000256" key="6">
    <source>
        <dbReference type="ARBA" id="ARBA00023235"/>
    </source>
</evidence>
<dbReference type="GO" id="GO:0007131">
    <property type="term" value="P:reciprocal meiotic recombination"/>
    <property type="evidence" value="ECO:0007669"/>
    <property type="project" value="UniProtKB-ARBA"/>
</dbReference>
<dbReference type="GO" id="GO:0043138">
    <property type="term" value="F:3'-5' DNA helicase activity"/>
    <property type="evidence" value="ECO:0007669"/>
    <property type="project" value="UniProtKB-EC"/>
</dbReference>
<comment type="similarity">
    <text evidence="1">Belongs to the helicase family. SKI2 subfamily.</text>
</comment>
<dbReference type="FunFam" id="3.40.50.300:FF:001076">
    <property type="entry name" value="ATP-dependent DNA helicase MER3"/>
    <property type="match status" value="1"/>
</dbReference>
<sequence length="774" mass="87027">FPVKGHSLDWFLPPAPLISEIPDIQELEEEIESHKLLGQEKVPKMLTSNLKIINEDKDCISPTQKFHFPYNMGTQNYLHVGGSSNKDSSRIAGKLLLYTDKNFVICAPTGSGKTVVFELAITRLLVEVPLPWSNMKIVYMAPIKALCSQRFDDWKEKFGSLGLNCKELTGDTVMDDLFEIQHTHIIMTTPVHIIKDENRGPILEVVVSRMKTVQSSSRALQNASPVPMRFVAVSATIPNAEDIAEWLSDGERPAVCLKMDESHRPVKLQKVVLGFPSGSSQTEFKFDLALNYKVYNVIRTYSDQKPTLVFCATRKGVQQAASVLVKDAKFIISMGQKLRLQKSAYSIRDSKLKDVVVYGVGYHHAGLELSDRKLVEELFTSGDLPVLFTTSTLAMGVNLPAHLVVIKSTMHYTGGMFEEYSETDILQMIGRAGRPQFDTTATAVIMTRLSTREKYVQMLACNDTVESSLHRHLIEHLNAEIVLHTITDVNIALDWIRSTLLYIRALKNPSHYEAGRLMAWYYITFETVKKFCTISGKETLSDLISMIASCNEFLDVQLRVSEKRALNTLNKDPNRITIRYSDTKAEILVTVVLRNFEQLQTKRTAPDSHYTTLIIGDADNQVVFKHKIMDSVLLKNGNWAKKIDVKRALISEDLSINLISSDYGLDVNFELGNEVWDDFDDESLVEVMSDSAGAEKTAVSVWFQEDKNINWLQLQLLEQIFQPIIRSKLQETGTLSVNVQQSENARYAMAAVEGEEQTARNPNVLAGGETSLSL</sequence>
<gene>
    <name evidence="13" type="ORF">LTLLF_130300</name>
</gene>
<reference evidence="13" key="1">
    <citation type="submission" date="2020-03" db="EMBL/GenBank/DDBJ databases">
        <title>Studies in the Genomics of Life Span.</title>
        <authorList>
            <person name="Glass D."/>
        </authorList>
    </citation>
    <scope>NUCLEOTIDE SEQUENCE</scope>
    <source>
        <strain evidence="13">LTLLF</strain>
        <tissue evidence="13">Muscle</tissue>
    </source>
</reference>
<accession>A0A8J6GQN5</accession>
<dbReference type="PROSITE" id="PS51192">
    <property type="entry name" value="HELICASE_ATP_BIND_1"/>
    <property type="match status" value="1"/>
</dbReference>
<dbReference type="SMART" id="SM00490">
    <property type="entry name" value="HELICc"/>
    <property type="match status" value="1"/>
</dbReference>
<evidence type="ECO:0000256" key="8">
    <source>
        <dbReference type="ARBA" id="ARBA00034617"/>
    </source>
</evidence>
<dbReference type="Pfam" id="PF02889">
    <property type="entry name" value="Sec63"/>
    <property type="match status" value="1"/>
</dbReference>
<evidence type="ECO:0000256" key="9">
    <source>
        <dbReference type="ARBA" id="ARBA00034808"/>
    </source>
</evidence>
<proteinExistence type="inferred from homology"/>
<dbReference type="Gene3D" id="3.40.50.300">
    <property type="entry name" value="P-loop containing nucleotide triphosphate hydrolases"/>
    <property type="match status" value="3"/>
</dbReference>